<dbReference type="FunCoup" id="A0A2V0NYI0">
    <property type="interactions" value="914"/>
</dbReference>
<gene>
    <name evidence="4" type="ORF">Rsub_05067</name>
</gene>
<dbReference type="EMBL" id="BDRX01000034">
    <property type="protein sequence ID" value="GBF92698.1"/>
    <property type="molecule type" value="Genomic_DNA"/>
</dbReference>
<evidence type="ECO:0000256" key="1">
    <source>
        <dbReference type="RuleBase" id="RU000363"/>
    </source>
</evidence>
<dbReference type="Pfam" id="PF00106">
    <property type="entry name" value="adh_short"/>
    <property type="match status" value="1"/>
</dbReference>
<dbReference type="InterPro" id="IPR002347">
    <property type="entry name" value="SDR_fam"/>
</dbReference>
<name>A0A2V0NYI0_9CHLO</name>
<proteinExistence type="inferred from homology"/>
<dbReference type="PROSITE" id="PS00061">
    <property type="entry name" value="ADH_SHORT"/>
    <property type="match status" value="1"/>
</dbReference>
<keyword evidence="5" id="KW-1185">Reference proteome</keyword>
<comment type="caution">
    <text evidence="4">The sequence shown here is derived from an EMBL/GenBank/DDBJ whole genome shotgun (WGS) entry which is preliminary data.</text>
</comment>
<reference evidence="4 5" key="1">
    <citation type="journal article" date="2018" name="Sci. Rep.">
        <title>Raphidocelis subcapitata (=Pseudokirchneriella subcapitata) provides an insight into genome evolution and environmental adaptations in the Sphaeropleales.</title>
        <authorList>
            <person name="Suzuki S."/>
            <person name="Yamaguchi H."/>
            <person name="Nakajima N."/>
            <person name="Kawachi M."/>
        </authorList>
    </citation>
    <scope>NUCLEOTIDE SEQUENCE [LARGE SCALE GENOMIC DNA]</scope>
    <source>
        <strain evidence="4 5">NIES-35</strain>
    </source>
</reference>
<protein>
    <recommendedName>
        <fullName evidence="3">Ketoreductase domain-containing protein</fullName>
    </recommendedName>
</protein>
<feature type="domain" description="Ketoreductase" evidence="3">
    <location>
        <begin position="144"/>
        <end position="332"/>
    </location>
</feature>
<feature type="compositionally biased region" description="Low complexity" evidence="2">
    <location>
        <begin position="30"/>
        <end position="59"/>
    </location>
</feature>
<dbReference type="SUPFAM" id="SSF51735">
    <property type="entry name" value="NAD(P)-binding Rossmann-fold domains"/>
    <property type="match status" value="1"/>
</dbReference>
<dbReference type="PANTHER" id="PTHR45274:SF2">
    <property type="entry name" value="NAD(P)-BINDING ROSSMANN-FOLD SUPERFAMILY PROTEIN"/>
    <property type="match status" value="1"/>
</dbReference>
<dbReference type="OrthoDB" id="1933717at2759"/>
<comment type="similarity">
    <text evidence="1">Belongs to the short-chain dehydrogenases/reductases (SDR) family.</text>
</comment>
<dbReference type="InterPro" id="IPR057326">
    <property type="entry name" value="KR_dom"/>
</dbReference>
<dbReference type="InParanoid" id="A0A2V0NYI0"/>
<organism evidence="4 5">
    <name type="scientific">Raphidocelis subcapitata</name>
    <dbReference type="NCBI Taxonomy" id="307507"/>
    <lineage>
        <taxon>Eukaryota</taxon>
        <taxon>Viridiplantae</taxon>
        <taxon>Chlorophyta</taxon>
        <taxon>core chlorophytes</taxon>
        <taxon>Chlorophyceae</taxon>
        <taxon>CS clade</taxon>
        <taxon>Sphaeropleales</taxon>
        <taxon>Selenastraceae</taxon>
        <taxon>Raphidocelis</taxon>
    </lineage>
</organism>
<dbReference type="Proteomes" id="UP000247498">
    <property type="component" value="Unassembled WGS sequence"/>
</dbReference>
<dbReference type="PRINTS" id="PR00081">
    <property type="entry name" value="GDHRDH"/>
</dbReference>
<evidence type="ECO:0000313" key="4">
    <source>
        <dbReference type="EMBL" id="GBF92698.1"/>
    </source>
</evidence>
<evidence type="ECO:0000259" key="3">
    <source>
        <dbReference type="SMART" id="SM00822"/>
    </source>
</evidence>
<evidence type="ECO:0000256" key="2">
    <source>
        <dbReference type="SAM" id="MobiDB-lite"/>
    </source>
</evidence>
<feature type="region of interest" description="Disordered" evidence="2">
    <location>
        <begin position="1"/>
        <end position="76"/>
    </location>
</feature>
<dbReference type="InterPro" id="IPR036291">
    <property type="entry name" value="NAD(P)-bd_dom_sf"/>
</dbReference>
<dbReference type="PRINTS" id="PR00080">
    <property type="entry name" value="SDRFAMILY"/>
</dbReference>
<dbReference type="SMART" id="SM00822">
    <property type="entry name" value="PKS_KR"/>
    <property type="match status" value="1"/>
</dbReference>
<dbReference type="InterPro" id="IPR020904">
    <property type="entry name" value="Sc_DH/Rdtase_CS"/>
</dbReference>
<accession>A0A2V0NYI0</accession>
<dbReference type="AlphaFoldDB" id="A0A2V0NYI0"/>
<dbReference type="STRING" id="307507.A0A2V0NYI0"/>
<evidence type="ECO:0000313" key="5">
    <source>
        <dbReference type="Proteomes" id="UP000247498"/>
    </source>
</evidence>
<dbReference type="PANTHER" id="PTHR45274">
    <property type="entry name" value="NAD(P)-BINDING ROSSMANN-FOLD SUPERFAMILY PROTEIN"/>
    <property type="match status" value="1"/>
</dbReference>
<sequence length="441" mass="44713">MRGLPGGCRPRLHHSGPRTRSPPGGACPHAPATARCRGAATRRATAPLLRPRAAARGTPEAAVPAQQQQQHQHHPAGPLTGLLEVVAEPLPLAPRPPQPGGMGPIFAALAAGAGLAALGRFLSADADMGLLLRGRHRRGAFDGKVVWITGASQGLGAELARYLAAQGARLILSSRSLEKLERVKASCSGKHASEALLLPLDVTAAAADLEAAASEADAAFGGAGVDFLIHNAGASQHAQAAATAVGVSRTLLELNALGPIALTRAALPHMLARNKGRFVVVASMAAKVPSPGQASYSAAKGALWGYFGSLAAEVADQGVGVTIVCPGPISTGSPDAPRVVYGPDGLISQPQHGSKGKVSPERCAQLVANAAAHGVNEAWIAKHPVLLIGYFMQYCPPLGWAVLKKIGPARARAVSSGRSGYDVGAMLRDRDGGGGGAAGSG</sequence>
<dbReference type="Gene3D" id="3.40.50.720">
    <property type="entry name" value="NAD(P)-binding Rossmann-like Domain"/>
    <property type="match status" value="1"/>
</dbReference>